<dbReference type="GO" id="GO:0008276">
    <property type="term" value="F:protein methyltransferase activity"/>
    <property type="evidence" value="ECO:0007669"/>
    <property type="project" value="TreeGrafter"/>
</dbReference>
<evidence type="ECO:0000313" key="4">
    <source>
        <dbReference type="Proteomes" id="UP001302494"/>
    </source>
</evidence>
<keyword evidence="3" id="KW-0687">Ribonucleoprotein</keyword>
<evidence type="ECO:0000256" key="2">
    <source>
        <dbReference type="ARBA" id="ARBA00022679"/>
    </source>
</evidence>
<proteinExistence type="predicted"/>
<dbReference type="InterPro" id="IPR029063">
    <property type="entry name" value="SAM-dependent_MTases_sf"/>
</dbReference>
<dbReference type="KEGG" id="nneo:PQG83_07960"/>
<keyword evidence="2" id="KW-0808">Transferase</keyword>
<keyword evidence="4" id="KW-1185">Reference proteome</keyword>
<evidence type="ECO:0000313" key="3">
    <source>
        <dbReference type="EMBL" id="WNM63678.1"/>
    </source>
</evidence>
<keyword evidence="1 3" id="KW-0489">Methyltransferase</keyword>
<accession>A0AA96GQX3</accession>
<reference evidence="3 4" key="1">
    <citation type="submission" date="2023-01" db="EMBL/GenBank/DDBJ databases">
        <title>Cultivation and genomic characterization of new, ubiquitous marine nitrite-oxidizing bacteria from the Nitrospirales.</title>
        <authorList>
            <person name="Mueller A.J."/>
            <person name="Daebeler A."/>
            <person name="Herbold C.W."/>
            <person name="Kirkegaard R.H."/>
            <person name="Daims H."/>
        </authorList>
    </citation>
    <scope>NUCLEOTIDE SEQUENCE [LARGE SCALE GENOMIC DNA]</scope>
    <source>
        <strain evidence="3 4">DK</strain>
    </source>
</reference>
<dbReference type="GO" id="GO:0032259">
    <property type="term" value="P:methylation"/>
    <property type="evidence" value="ECO:0007669"/>
    <property type="project" value="UniProtKB-KW"/>
</dbReference>
<dbReference type="SUPFAM" id="SSF53335">
    <property type="entry name" value="S-adenosyl-L-methionine-dependent methyltransferases"/>
    <property type="match status" value="1"/>
</dbReference>
<dbReference type="Gene3D" id="3.40.50.150">
    <property type="entry name" value="Vaccinia Virus protein VP39"/>
    <property type="match status" value="1"/>
</dbReference>
<keyword evidence="3" id="KW-0689">Ribosomal protein</keyword>
<dbReference type="PANTHER" id="PTHR43648">
    <property type="entry name" value="ELECTRON TRANSFER FLAVOPROTEIN BETA SUBUNIT LYSINE METHYLTRANSFERASE"/>
    <property type="match status" value="1"/>
</dbReference>
<dbReference type="Pfam" id="PF06325">
    <property type="entry name" value="PrmA"/>
    <property type="match status" value="1"/>
</dbReference>
<dbReference type="CDD" id="cd02440">
    <property type="entry name" value="AdoMet_MTases"/>
    <property type="match status" value="1"/>
</dbReference>
<dbReference type="EMBL" id="CP116968">
    <property type="protein sequence ID" value="WNM63678.1"/>
    <property type="molecule type" value="Genomic_DNA"/>
</dbReference>
<name>A0AA96GQX3_9BACT</name>
<dbReference type="Proteomes" id="UP001302494">
    <property type="component" value="Chromosome"/>
</dbReference>
<protein>
    <submittedName>
        <fullName evidence="3">50S ribosomal protein L11 methyltransferase</fullName>
    </submittedName>
</protein>
<dbReference type="RefSeq" id="WP_312748364.1">
    <property type="nucleotide sequence ID" value="NZ_CP116968.1"/>
</dbReference>
<sequence length="313" mass="34024">MPFRQGLGGRSRVLLETFTDGIAPMDAAAFEITIPISVDAAELAGILDCQEFLGAWDAEGSTVLYWSKNGAEILQQVRSAISVLGVALPEGALRFHPVKAQDWNATWAASVQPIRIGRRIGIRPSWATMEMPEDGVELIIDPKQAFGTGHHATTQMILEWLEGVTWLPGMRVLDVGTGSGILAMAALRLGATSALGIDVDTTALDCAREYAVVNNIQEALTLSSCPLATLPAQSFDVILANLDRRTILHVIDQFARMRGPQTQLVVSGLLEEDEFEIVRQCTECGWRQRHVREWDGWLAIQFGVASPDSSSSG</sequence>
<dbReference type="InterPro" id="IPR050078">
    <property type="entry name" value="Ribosomal_L11_MeTrfase_PrmA"/>
</dbReference>
<evidence type="ECO:0000256" key="1">
    <source>
        <dbReference type="ARBA" id="ARBA00022603"/>
    </source>
</evidence>
<dbReference type="GO" id="GO:0005840">
    <property type="term" value="C:ribosome"/>
    <property type="evidence" value="ECO:0007669"/>
    <property type="project" value="UniProtKB-KW"/>
</dbReference>
<gene>
    <name evidence="3" type="ORF">PQG83_07960</name>
</gene>
<organism evidence="3 4">
    <name type="scientific">Candidatus Nitrospira neomarina</name>
    <dbReference type="NCBI Taxonomy" id="3020899"/>
    <lineage>
        <taxon>Bacteria</taxon>
        <taxon>Pseudomonadati</taxon>
        <taxon>Nitrospirota</taxon>
        <taxon>Nitrospiria</taxon>
        <taxon>Nitrospirales</taxon>
        <taxon>Nitrospiraceae</taxon>
        <taxon>Nitrospira</taxon>
    </lineage>
</organism>
<dbReference type="AlphaFoldDB" id="A0AA96GQX3"/>
<dbReference type="PANTHER" id="PTHR43648:SF1">
    <property type="entry name" value="ELECTRON TRANSFER FLAVOPROTEIN BETA SUBUNIT LYSINE METHYLTRANSFERASE"/>
    <property type="match status" value="1"/>
</dbReference>